<dbReference type="GO" id="GO:0016705">
    <property type="term" value="F:oxidoreductase activity, acting on paired donors, with incorporation or reduction of molecular oxygen"/>
    <property type="evidence" value="ECO:0007669"/>
    <property type="project" value="InterPro"/>
</dbReference>
<keyword evidence="6" id="KW-0472">Membrane</keyword>
<comment type="similarity">
    <text evidence="1">Belongs to the cytochrome P450 family.</text>
</comment>
<dbReference type="AlphaFoldDB" id="A0AAV0YHK8"/>
<keyword evidence="8" id="KW-1185">Reference proteome</keyword>
<dbReference type="GO" id="GO:0005506">
    <property type="term" value="F:iron ion binding"/>
    <property type="evidence" value="ECO:0007669"/>
    <property type="project" value="InterPro"/>
</dbReference>
<dbReference type="EMBL" id="CATIWC010001660">
    <property type="protein sequence ID" value="CAI8584338.1"/>
    <property type="molecule type" value="Genomic_DNA"/>
</dbReference>
<evidence type="ECO:0000256" key="1">
    <source>
        <dbReference type="ARBA" id="ARBA00010617"/>
    </source>
</evidence>
<sequence>MAIVLYLSYIFSFVFLAFHVQKVRKKLKKTDSTYNLPKVKKNFNLELLSLKRINSHQPIREEELSNLVKWIASEQGSPINLTQAVISTVYTIFSKAAFGKKCKGQEKFISAVKESIKIAGGFDLADLFPSIR</sequence>
<evidence type="ECO:0000256" key="4">
    <source>
        <dbReference type="ARBA" id="ARBA00023002"/>
    </source>
</evidence>
<keyword evidence="3" id="KW-0479">Metal-binding</keyword>
<accession>A0AAV0YHK8</accession>
<dbReference type="SUPFAM" id="SSF48264">
    <property type="entry name" value="Cytochrome P450"/>
    <property type="match status" value="1"/>
</dbReference>
<evidence type="ECO:0000256" key="6">
    <source>
        <dbReference type="SAM" id="Phobius"/>
    </source>
</evidence>
<keyword evidence="5" id="KW-0408">Iron</keyword>
<name>A0AAV0YHK8_VICFA</name>
<dbReference type="PANTHER" id="PTHR47955:SF8">
    <property type="entry name" value="CYTOCHROME P450 71D11-LIKE"/>
    <property type="match status" value="1"/>
</dbReference>
<proteinExistence type="inferred from homology"/>
<dbReference type="PANTHER" id="PTHR47955">
    <property type="entry name" value="CYTOCHROME P450 FAMILY 71 PROTEIN"/>
    <property type="match status" value="1"/>
</dbReference>
<keyword evidence="2" id="KW-0349">Heme</keyword>
<keyword evidence="6" id="KW-0812">Transmembrane</keyword>
<dbReference type="InterPro" id="IPR036396">
    <property type="entry name" value="Cyt_P450_sf"/>
</dbReference>
<gene>
    <name evidence="7" type="ORF">VFH_U070080</name>
</gene>
<comment type="caution">
    <text evidence="7">The sequence shown here is derived from an EMBL/GenBank/DDBJ whole genome shotgun (WGS) entry which is preliminary data.</text>
</comment>
<feature type="transmembrane region" description="Helical" evidence="6">
    <location>
        <begin position="6"/>
        <end position="23"/>
    </location>
</feature>
<keyword evidence="4" id="KW-0560">Oxidoreductase</keyword>
<evidence type="ECO:0000313" key="7">
    <source>
        <dbReference type="EMBL" id="CAI8584338.1"/>
    </source>
</evidence>
<evidence type="ECO:0000313" key="8">
    <source>
        <dbReference type="Proteomes" id="UP001157006"/>
    </source>
</evidence>
<keyword evidence="6" id="KW-1133">Transmembrane helix</keyword>
<dbReference type="Gene3D" id="1.10.630.10">
    <property type="entry name" value="Cytochrome P450"/>
    <property type="match status" value="1"/>
</dbReference>
<evidence type="ECO:0000256" key="5">
    <source>
        <dbReference type="ARBA" id="ARBA00023004"/>
    </source>
</evidence>
<dbReference type="Proteomes" id="UP001157006">
    <property type="component" value="Unassembled WGS sequence"/>
</dbReference>
<organism evidence="7 8">
    <name type="scientific">Vicia faba</name>
    <name type="common">Broad bean</name>
    <name type="synonym">Faba vulgaris</name>
    <dbReference type="NCBI Taxonomy" id="3906"/>
    <lineage>
        <taxon>Eukaryota</taxon>
        <taxon>Viridiplantae</taxon>
        <taxon>Streptophyta</taxon>
        <taxon>Embryophyta</taxon>
        <taxon>Tracheophyta</taxon>
        <taxon>Spermatophyta</taxon>
        <taxon>Magnoliopsida</taxon>
        <taxon>eudicotyledons</taxon>
        <taxon>Gunneridae</taxon>
        <taxon>Pentapetalae</taxon>
        <taxon>rosids</taxon>
        <taxon>fabids</taxon>
        <taxon>Fabales</taxon>
        <taxon>Fabaceae</taxon>
        <taxon>Papilionoideae</taxon>
        <taxon>50 kb inversion clade</taxon>
        <taxon>NPAAA clade</taxon>
        <taxon>Hologalegina</taxon>
        <taxon>IRL clade</taxon>
        <taxon>Fabeae</taxon>
        <taxon>Vicia</taxon>
    </lineage>
</organism>
<reference evidence="7 8" key="1">
    <citation type="submission" date="2023-01" db="EMBL/GenBank/DDBJ databases">
        <authorList>
            <person name="Kreplak J."/>
        </authorList>
    </citation>
    <scope>NUCLEOTIDE SEQUENCE [LARGE SCALE GENOMIC DNA]</scope>
</reference>
<evidence type="ECO:0000256" key="3">
    <source>
        <dbReference type="ARBA" id="ARBA00022723"/>
    </source>
</evidence>
<dbReference type="GO" id="GO:0004497">
    <property type="term" value="F:monooxygenase activity"/>
    <property type="evidence" value="ECO:0007669"/>
    <property type="project" value="InterPro"/>
</dbReference>
<protein>
    <submittedName>
        <fullName evidence="7">Uncharacterized protein</fullName>
    </submittedName>
</protein>
<evidence type="ECO:0000256" key="2">
    <source>
        <dbReference type="ARBA" id="ARBA00022617"/>
    </source>
</evidence>
<dbReference type="GO" id="GO:0020037">
    <property type="term" value="F:heme binding"/>
    <property type="evidence" value="ECO:0007669"/>
    <property type="project" value="InterPro"/>
</dbReference>